<comment type="subcellular location">
    <subcellularLocation>
        <location evidence="1">Cell envelope</location>
    </subcellularLocation>
</comment>
<evidence type="ECO:0000256" key="3">
    <source>
        <dbReference type="ARBA" id="ARBA00022448"/>
    </source>
</evidence>
<gene>
    <name evidence="7" type="ORF">BN85414200</name>
</gene>
<dbReference type="GO" id="GO:0055085">
    <property type="term" value="P:transmembrane transport"/>
    <property type="evidence" value="ECO:0007669"/>
    <property type="project" value="InterPro"/>
</dbReference>
<comment type="similarity">
    <text evidence="2">Belongs to the bacterial solute-binding protein 1 family.</text>
</comment>
<evidence type="ECO:0000313" key="8">
    <source>
        <dbReference type="Proteomes" id="UP000032740"/>
    </source>
</evidence>
<evidence type="ECO:0000256" key="4">
    <source>
        <dbReference type="ARBA" id="ARBA00022729"/>
    </source>
</evidence>
<reference evidence="7 8" key="1">
    <citation type="journal article" date="2013" name="J. Mol. Microbiol. Biotechnol.">
        <title>Analysis of the Complete Genomes of Acholeplasma brassicae , A. palmae and A. laidlawii and Their Comparison to the Obligate Parasites from ' Candidatus Phytoplasma'.</title>
        <authorList>
            <person name="Kube M."/>
            <person name="Siewert C."/>
            <person name="Migdoll A.M."/>
            <person name="Duduk B."/>
            <person name="Holz S."/>
            <person name="Rabus R."/>
            <person name="Seemuller E."/>
            <person name="Mitrovic J."/>
            <person name="Muller I."/>
            <person name="Buttner C."/>
            <person name="Reinhardt R."/>
        </authorList>
    </citation>
    <scope>NUCLEOTIDE SEQUENCE [LARGE SCALE GENOMIC DNA]</scope>
    <source>
        <strain evidence="7 8">J233</strain>
    </source>
</reference>
<dbReference type="PANTHER" id="PTHR43649">
    <property type="entry name" value="ARABINOSE-BINDING PROTEIN-RELATED"/>
    <property type="match status" value="1"/>
</dbReference>
<dbReference type="EMBL" id="FO681347">
    <property type="protein sequence ID" value="CCV64997.1"/>
    <property type="molecule type" value="Genomic_DNA"/>
</dbReference>
<dbReference type="InterPro" id="IPR050490">
    <property type="entry name" value="Bact_solute-bd_prot1"/>
</dbReference>
<evidence type="ECO:0000256" key="2">
    <source>
        <dbReference type="ARBA" id="ARBA00008520"/>
    </source>
</evidence>
<accession>U4KLZ2</accession>
<dbReference type="PANTHER" id="PTHR43649:SF31">
    <property type="entry name" value="SN-GLYCEROL-3-PHOSPHATE-BINDING PERIPLASMIC PROTEIN UGPB"/>
    <property type="match status" value="1"/>
</dbReference>
<keyword evidence="8" id="KW-1185">Reference proteome</keyword>
<dbReference type="KEGG" id="apal:BN85414200"/>
<dbReference type="HOGENOM" id="CLU_031285_3_1_14"/>
<evidence type="ECO:0000313" key="7">
    <source>
        <dbReference type="EMBL" id="CCV64997.1"/>
    </source>
</evidence>
<dbReference type="SUPFAM" id="SSF53850">
    <property type="entry name" value="Periplasmic binding protein-like II"/>
    <property type="match status" value="1"/>
</dbReference>
<sequence>MKKIFSLITVILAALVLVACESDNRTKIVFWHTMGKTAKPEEGGQALLEAFIKEWEALPENKEYRIVHVSKGGYGELNSAVGTAISAGNEPHLTYSYNDHVAGYLRRNVVQPLDELINDPQYGLSPEEIADFVPGYWAEGKTYDAKGTLYSLPFSKSTEAMFYNKTFFTENGLEVPVTWDDVRAVGEAIKAKSEYADKKYIPVGYDSPDNLFITASAQRKAPYTNINANGQGEILFNNEQSKAMVEYFRNLYFDGLFTTKDQLGGSNTSNKFVAGEIFMSIGSTGGTKYNIPGNENPFDVGVAPIPQFDVDNRKMIQQGPNINLFKNRDQNQVLAAWRFLKYITDTDQTARWSMASGYSPVRLSAFENETYKTYLSNPNNDKKQQVFIDVLKLAQSQSNYFFTSAAFDKSAKTRQEVGTIFSKAFEKDANLDSIFAKAYQEVIS</sequence>
<dbReference type="AlphaFoldDB" id="U4KLZ2"/>
<dbReference type="GO" id="GO:0030313">
    <property type="term" value="C:cell envelope"/>
    <property type="evidence" value="ECO:0007669"/>
    <property type="project" value="UniProtKB-SubCell"/>
</dbReference>
<keyword evidence="4 6" id="KW-0732">Signal</keyword>
<protein>
    <submittedName>
        <fullName evidence="7">ABC-type transport system, substrate-binding component</fullName>
    </submittedName>
</protein>
<dbReference type="InterPro" id="IPR006059">
    <property type="entry name" value="SBP"/>
</dbReference>
<dbReference type="OrthoDB" id="383712at2"/>
<dbReference type="InterPro" id="IPR006061">
    <property type="entry name" value="SBP_1_CS"/>
</dbReference>
<dbReference type="Gene3D" id="3.40.190.10">
    <property type="entry name" value="Periplasmic binding protein-like II"/>
    <property type="match status" value="1"/>
</dbReference>
<dbReference type="RefSeq" id="WP_030003880.1">
    <property type="nucleotide sequence ID" value="NC_022538.1"/>
</dbReference>
<keyword evidence="3" id="KW-0813">Transport</keyword>
<evidence type="ECO:0000256" key="6">
    <source>
        <dbReference type="SAM" id="SignalP"/>
    </source>
</evidence>
<name>U4KLZ2_ALTPJ</name>
<evidence type="ECO:0000256" key="1">
    <source>
        <dbReference type="ARBA" id="ARBA00004196"/>
    </source>
</evidence>
<dbReference type="STRING" id="1318466.BN85414200"/>
<evidence type="ECO:0000256" key="5">
    <source>
        <dbReference type="ARBA" id="ARBA00022764"/>
    </source>
</evidence>
<dbReference type="PROSITE" id="PS01037">
    <property type="entry name" value="SBP_BACTERIAL_1"/>
    <property type="match status" value="1"/>
</dbReference>
<feature type="chain" id="PRO_5004651435" evidence="6">
    <location>
        <begin position="20"/>
        <end position="444"/>
    </location>
</feature>
<dbReference type="Proteomes" id="UP000032740">
    <property type="component" value="Chromosome"/>
</dbReference>
<organism evidence="7 8">
    <name type="scientific">Alteracholeplasma palmae (strain ATCC 49389 / J233)</name>
    <name type="common">Acholeplasma palmae</name>
    <dbReference type="NCBI Taxonomy" id="1318466"/>
    <lineage>
        <taxon>Bacteria</taxon>
        <taxon>Bacillati</taxon>
        <taxon>Mycoplasmatota</taxon>
        <taxon>Mollicutes</taxon>
        <taxon>Acholeplasmatales</taxon>
        <taxon>Acholeplasmataceae</taxon>
        <taxon>Acholeplasma</taxon>
    </lineage>
</organism>
<feature type="signal peptide" evidence="6">
    <location>
        <begin position="1"/>
        <end position="19"/>
    </location>
</feature>
<proteinExistence type="inferred from homology"/>
<keyword evidence="5" id="KW-0574">Periplasm</keyword>
<dbReference type="Pfam" id="PF13416">
    <property type="entry name" value="SBP_bac_8"/>
    <property type="match status" value="1"/>
</dbReference>
<dbReference type="PROSITE" id="PS51257">
    <property type="entry name" value="PROKAR_LIPOPROTEIN"/>
    <property type="match status" value="1"/>
</dbReference>